<sequence length="419" mass="42396" precursor="true">MPTRLPLRFFGMFALLCLLVPAALAVSPLWIVNATPGESLSAVAMAHDGSVIVAGGDQLIAISPTGEKLWAGWSGSPLAVSADGGYIAAAQGQLVQLISGQGILLWQQPLGETVTALSLSPDAEVIAAGGGTSIQSWYNSGAGMGKNTTGTVQDLAVSPEKDQILVCTAGALQSFNLSYVPFWNDTTFNPSAVAISGDGTGIVAVNGNRVRMYHGGGVLLWNQAFPGGNIISLAYSNDGSTIVAGRDDGTVLDIGRNGNLIWTGTAGAWATSVAVSDNGSTVATGSIDNRIHVYDGQGTLLGEAITKNPVKSRSVAVSGDGSLIVAVDNTNVYGFSRSQFATPANLSAASTPAMGGTTNTTLPSSPVSTTLMSTLSATAPGTAQGASPAPAGTTMPGFSPPLVLCAFAALAFAKGRLHR</sequence>
<dbReference type="GeneID" id="5410447"/>
<dbReference type="InterPro" id="IPR001680">
    <property type="entry name" value="WD40_rpt"/>
</dbReference>
<dbReference type="STRING" id="456442.Mboo_1854"/>
<dbReference type="GO" id="GO:0031931">
    <property type="term" value="C:TORC1 complex"/>
    <property type="evidence" value="ECO:0007669"/>
    <property type="project" value="InterPro"/>
</dbReference>
<dbReference type="Pfam" id="PF00400">
    <property type="entry name" value="WD40"/>
    <property type="match status" value="2"/>
</dbReference>
<dbReference type="AlphaFoldDB" id="A7I9F8"/>
<dbReference type="GO" id="GO:0032956">
    <property type="term" value="P:regulation of actin cytoskeleton organization"/>
    <property type="evidence" value="ECO:0007669"/>
    <property type="project" value="TreeGrafter"/>
</dbReference>
<proteinExistence type="inferred from homology"/>
<protein>
    <recommendedName>
        <fullName evidence="2">Target of rapamycin complex subunit LST8</fullName>
    </recommendedName>
</protein>
<dbReference type="PANTHER" id="PTHR19842:SF0">
    <property type="entry name" value="TARGET OF RAPAMYCIN COMPLEX SUBUNIT LST8"/>
    <property type="match status" value="1"/>
</dbReference>
<evidence type="ECO:0000256" key="1">
    <source>
        <dbReference type="ARBA" id="ARBA00009890"/>
    </source>
</evidence>
<accession>A7I9F8</accession>
<dbReference type="RefSeq" id="WP_012107420.1">
    <property type="nucleotide sequence ID" value="NC_009712.1"/>
</dbReference>
<dbReference type="EMBL" id="CP000780">
    <property type="protein sequence ID" value="ABS56369.1"/>
    <property type="molecule type" value="Genomic_DNA"/>
</dbReference>
<dbReference type="Gene3D" id="2.130.10.10">
    <property type="entry name" value="YVTN repeat-like/Quinoprotein amine dehydrogenase"/>
    <property type="match status" value="2"/>
</dbReference>
<dbReference type="HOGENOM" id="CLU_654900_0_0_2"/>
<gene>
    <name evidence="4" type="ordered locus">Mboo_1854</name>
</gene>
<dbReference type="eggNOG" id="arCOG02491">
    <property type="taxonomic scope" value="Archaea"/>
</dbReference>
<evidence type="ECO:0000313" key="5">
    <source>
        <dbReference type="Proteomes" id="UP000002408"/>
    </source>
</evidence>
<dbReference type="PANTHER" id="PTHR19842">
    <property type="entry name" value="G BETA-LIKE PROTEIN GBL"/>
    <property type="match status" value="1"/>
</dbReference>
<comment type="similarity">
    <text evidence="1">Belongs to the WD repeat LST8 family.</text>
</comment>
<feature type="region of interest" description="Disordered" evidence="3">
    <location>
        <begin position="348"/>
        <end position="368"/>
    </location>
</feature>
<dbReference type="GO" id="GO:0031929">
    <property type="term" value="P:TOR signaling"/>
    <property type="evidence" value="ECO:0007669"/>
    <property type="project" value="InterPro"/>
</dbReference>
<dbReference type="InterPro" id="IPR011047">
    <property type="entry name" value="Quinoprotein_ADH-like_sf"/>
</dbReference>
<evidence type="ECO:0000256" key="2">
    <source>
        <dbReference type="ARBA" id="ARBA00018867"/>
    </source>
</evidence>
<dbReference type="SMART" id="SM00320">
    <property type="entry name" value="WD40"/>
    <property type="match status" value="3"/>
</dbReference>
<reference evidence="5" key="1">
    <citation type="journal article" date="2015" name="Microbiology">
        <title>Genome of Methanoregula boonei 6A8 reveals adaptations to oligotrophic peatland environments.</title>
        <authorList>
            <person name="Braeuer S."/>
            <person name="Cadillo-Quiroz H."/>
            <person name="Kyrpides N."/>
            <person name="Woyke T."/>
            <person name="Goodwin L."/>
            <person name="Detter C."/>
            <person name="Podell S."/>
            <person name="Yavitt J.B."/>
            <person name="Zinder S.H."/>
        </authorList>
    </citation>
    <scope>NUCLEOTIDE SEQUENCE [LARGE SCALE GENOMIC DNA]</scope>
    <source>
        <strain evidence="5">DSM 21154 / JCM 14090 / 6A8</strain>
    </source>
</reference>
<dbReference type="OrthoDB" id="96213at2157"/>
<name>A7I9F8_METB6</name>
<evidence type="ECO:0000256" key="3">
    <source>
        <dbReference type="SAM" id="MobiDB-lite"/>
    </source>
</evidence>
<dbReference type="KEGG" id="mbn:Mboo_1854"/>
<evidence type="ECO:0000313" key="4">
    <source>
        <dbReference type="EMBL" id="ABS56369.1"/>
    </source>
</evidence>
<dbReference type="InterPro" id="IPR015943">
    <property type="entry name" value="WD40/YVTN_repeat-like_dom_sf"/>
</dbReference>
<keyword evidence="5" id="KW-1185">Reference proteome</keyword>
<organism evidence="4 5">
    <name type="scientific">Methanoregula boonei (strain DSM 21154 / JCM 14090 / 6A8)</name>
    <dbReference type="NCBI Taxonomy" id="456442"/>
    <lineage>
        <taxon>Archaea</taxon>
        <taxon>Methanobacteriati</taxon>
        <taxon>Methanobacteriota</taxon>
        <taxon>Stenosarchaea group</taxon>
        <taxon>Methanomicrobia</taxon>
        <taxon>Methanomicrobiales</taxon>
        <taxon>Methanoregulaceae</taxon>
        <taxon>Methanoregula</taxon>
    </lineage>
</organism>
<dbReference type="SUPFAM" id="SSF50998">
    <property type="entry name" value="Quinoprotein alcohol dehydrogenase-like"/>
    <property type="match status" value="1"/>
</dbReference>
<dbReference type="InterPro" id="IPR037588">
    <property type="entry name" value="MLST8"/>
</dbReference>
<dbReference type="GO" id="GO:0031932">
    <property type="term" value="C:TORC2 complex"/>
    <property type="evidence" value="ECO:0007669"/>
    <property type="project" value="InterPro"/>
</dbReference>
<dbReference type="Proteomes" id="UP000002408">
    <property type="component" value="Chromosome"/>
</dbReference>
<feature type="compositionally biased region" description="Low complexity" evidence="3">
    <location>
        <begin position="357"/>
        <end position="368"/>
    </location>
</feature>